<dbReference type="AlphaFoldDB" id="E4XJR0"/>
<evidence type="ECO:0000256" key="1">
    <source>
        <dbReference type="SAM" id="MobiDB-lite"/>
    </source>
</evidence>
<reference evidence="2" key="1">
    <citation type="journal article" date="2010" name="Science">
        <title>Plasticity of animal genome architecture unmasked by rapid evolution of a pelagic tunicate.</title>
        <authorList>
            <person name="Denoeud F."/>
            <person name="Henriet S."/>
            <person name="Mungpakdee S."/>
            <person name="Aury J.M."/>
            <person name="Da Silva C."/>
            <person name="Brinkmann H."/>
            <person name="Mikhaleva J."/>
            <person name="Olsen L.C."/>
            <person name="Jubin C."/>
            <person name="Canestro C."/>
            <person name="Bouquet J.M."/>
            <person name="Danks G."/>
            <person name="Poulain J."/>
            <person name="Campsteijn C."/>
            <person name="Adamski M."/>
            <person name="Cross I."/>
            <person name="Yadetie F."/>
            <person name="Muffato M."/>
            <person name="Louis A."/>
            <person name="Butcher S."/>
            <person name="Tsagkogeorga G."/>
            <person name="Konrad A."/>
            <person name="Singh S."/>
            <person name="Jensen M.F."/>
            <person name="Cong E.H."/>
            <person name="Eikeseth-Otteraa H."/>
            <person name="Noel B."/>
            <person name="Anthouard V."/>
            <person name="Porcel B.M."/>
            <person name="Kachouri-Lafond R."/>
            <person name="Nishino A."/>
            <person name="Ugolini M."/>
            <person name="Chourrout P."/>
            <person name="Nishida H."/>
            <person name="Aasland R."/>
            <person name="Huzurbazar S."/>
            <person name="Westhof E."/>
            <person name="Delsuc F."/>
            <person name="Lehrach H."/>
            <person name="Reinhardt R."/>
            <person name="Weissenbach J."/>
            <person name="Roy S.W."/>
            <person name="Artiguenave F."/>
            <person name="Postlethwait J.H."/>
            <person name="Manak J.R."/>
            <person name="Thompson E.M."/>
            <person name="Jaillon O."/>
            <person name="Du Pasquier L."/>
            <person name="Boudinot P."/>
            <person name="Liberles D.A."/>
            <person name="Volff J.N."/>
            <person name="Philippe H."/>
            <person name="Lenhard B."/>
            <person name="Roest Crollius H."/>
            <person name="Wincker P."/>
            <person name="Chourrout D."/>
        </authorList>
    </citation>
    <scope>NUCLEOTIDE SEQUENCE [LARGE SCALE GENOMIC DNA]</scope>
</reference>
<dbReference type="InParanoid" id="E4XJR0"/>
<feature type="compositionally biased region" description="Basic and acidic residues" evidence="1">
    <location>
        <begin position="50"/>
        <end position="65"/>
    </location>
</feature>
<feature type="compositionally biased region" description="Low complexity" evidence="1">
    <location>
        <begin position="68"/>
        <end position="78"/>
    </location>
</feature>
<feature type="region of interest" description="Disordered" evidence="1">
    <location>
        <begin position="34"/>
        <end position="78"/>
    </location>
</feature>
<organism evidence="2">
    <name type="scientific">Oikopleura dioica</name>
    <name type="common">Tunicate</name>
    <dbReference type="NCBI Taxonomy" id="34765"/>
    <lineage>
        <taxon>Eukaryota</taxon>
        <taxon>Metazoa</taxon>
        <taxon>Chordata</taxon>
        <taxon>Tunicata</taxon>
        <taxon>Appendicularia</taxon>
        <taxon>Copelata</taxon>
        <taxon>Oikopleuridae</taxon>
        <taxon>Oikopleura</taxon>
    </lineage>
</organism>
<dbReference type="EMBL" id="FN653062">
    <property type="protein sequence ID" value="CBY24694.1"/>
    <property type="molecule type" value="Genomic_DNA"/>
</dbReference>
<accession>E4XJR0</accession>
<proteinExistence type="predicted"/>
<evidence type="ECO:0000313" key="2">
    <source>
        <dbReference type="EMBL" id="CBY24694.1"/>
    </source>
</evidence>
<keyword evidence="3" id="KW-1185">Reference proteome</keyword>
<gene>
    <name evidence="2" type="ORF">GSOID_T00012862001</name>
</gene>
<dbReference type="Proteomes" id="UP000001307">
    <property type="component" value="Unassembled WGS sequence"/>
</dbReference>
<sequence length="78" mass="8701">MEVYFSVFLTEKEIGFEIGSKSMPASIQAASIEPRQNCGELENEANLKNGDSKSEKNEENSKEEIPESENSSEISQKE</sequence>
<evidence type="ECO:0000313" key="3">
    <source>
        <dbReference type="Proteomes" id="UP000001307"/>
    </source>
</evidence>
<name>E4XJR0_OIKDI</name>
<protein>
    <submittedName>
        <fullName evidence="2">Uncharacterized protein</fullName>
    </submittedName>
</protein>